<dbReference type="EMBL" id="GBXM01107187">
    <property type="protein sequence ID" value="JAH01390.1"/>
    <property type="molecule type" value="Transcribed_RNA"/>
</dbReference>
<reference evidence="1" key="2">
    <citation type="journal article" date="2015" name="Fish Shellfish Immunol.">
        <title>Early steps in the European eel (Anguilla anguilla)-Vibrio vulnificus interaction in the gills: Role of the RtxA13 toxin.</title>
        <authorList>
            <person name="Callol A."/>
            <person name="Pajuelo D."/>
            <person name="Ebbesson L."/>
            <person name="Teles M."/>
            <person name="MacKenzie S."/>
            <person name="Amaro C."/>
        </authorList>
    </citation>
    <scope>NUCLEOTIDE SEQUENCE</scope>
</reference>
<protein>
    <submittedName>
        <fullName evidence="1">Uncharacterized protein</fullName>
    </submittedName>
</protein>
<dbReference type="AlphaFoldDB" id="A0A0E9PBJ2"/>
<name>A0A0E9PBJ2_ANGAN</name>
<proteinExistence type="predicted"/>
<evidence type="ECO:0000313" key="1">
    <source>
        <dbReference type="EMBL" id="JAH01390.1"/>
    </source>
</evidence>
<organism evidence="1">
    <name type="scientific">Anguilla anguilla</name>
    <name type="common">European freshwater eel</name>
    <name type="synonym">Muraena anguilla</name>
    <dbReference type="NCBI Taxonomy" id="7936"/>
    <lineage>
        <taxon>Eukaryota</taxon>
        <taxon>Metazoa</taxon>
        <taxon>Chordata</taxon>
        <taxon>Craniata</taxon>
        <taxon>Vertebrata</taxon>
        <taxon>Euteleostomi</taxon>
        <taxon>Actinopterygii</taxon>
        <taxon>Neopterygii</taxon>
        <taxon>Teleostei</taxon>
        <taxon>Anguilliformes</taxon>
        <taxon>Anguillidae</taxon>
        <taxon>Anguilla</taxon>
    </lineage>
</organism>
<reference evidence="1" key="1">
    <citation type="submission" date="2014-11" db="EMBL/GenBank/DDBJ databases">
        <authorList>
            <person name="Amaro Gonzalez C."/>
        </authorList>
    </citation>
    <scope>NUCLEOTIDE SEQUENCE</scope>
</reference>
<sequence length="17" mass="2095">MLWQLILPWVLLQKSIL</sequence>
<accession>A0A0E9PBJ2</accession>